<gene>
    <name evidence="6" type="ORF">ACFPOE_15255</name>
</gene>
<evidence type="ECO:0000313" key="7">
    <source>
        <dbReference type="Proteomes" id="UP001596037"/>
    </source>
</evidence>
<evidence type="ECO:0000256" key="3">
    <source>
        <dbReference type="ARBA" id="ARBA00023315"/>
    </source>
</evidence>
<sequence>MSAISPASTGLAARWRSALLAGLALLALAANAADYPAPHEGSWVARDFRFHTGQAFPELRLHYVTVGAPSGEPVLVLHGTTGSAASMLTPAFAGELFGPGQPLDASRYYIIIPDAIGAGKSTRPSDGLRANFPHYNYDDMIQAQYRLVTEHLGVKHLRLVIGNSMGGMQTWMWGEKYPGFMDALVPMASQPAAMSSRNWMLRRLIVDSIRNDPEWNNGNYTKQPRSAQFSQVFFGIATSGGSQALYKAAPTREKADQLLDARLKAAYTGDANDHLYQWESSADYDPSPGLERIEAAVLAINSADDERNPPETGVMDREMKRVKNGRYYLIPASEQTAGHGTTGQARWWKQQLADWLAAVPHRP</sequence>
<keyword evidence="7" id="KW-1185">Reference proteome</keyword>
<keyword evidence="1" id="KW-0808">Transferase</keyword>
<evidence type="ECO:0000313" key="6">
    <source>
        <dbReference type="EMBL" id="MFC5498905.1"/>
    </source>
</evidence>
<evidence type="ECO:0000256" key="2">
    <source>
        <dbReference type="ARBA" id="ARBA00023167"/>
    </source>
</evidence>
<accession>A0ABW0NE30</accession>
<proteinExistence type="predicted"/>
<dbReference type="PANTHER" id="PTHR32268">
    <property type="entry name" value="HOMOSERINE O-ACETYLTRANSFERASE"/>
    <property type="match status" value="1"/>
</dbReference>
<keyword evidence="6" id="KW-0378">Hydrolase</keyword>
<evidence type="ECO:0000259" key="5">
    <source>
        <dbReference type="Pfam" id="PF00561"/>
    </source>
</evidence>
<dbReference type="Pfam" id="PF00561">
    <property type="entry name" value="Abhydrolase_1"/>
    <property type="match status" value="1"/>
</dbReference>
<keyword evidence="3" id="KW-0012">Acyltransferase</keyword>
<dbReference type="GO" id="GO:0016787">
    <property type="term" value="F:hydrolase activity"/>
    <property type="evidence" value="ECO:0007669"/>
    <property type="project" value="UniProtKB-KW"/>
</dbReference>
<keyword evidence="2" id="KW-0028">Amino-acid biosynthesis</keyword>
<reference evidence="7" key="1">
    <citation type="journal article" date="2019" name="Int. J. Syst. Evol. Microbiol.">
        <title>The Global Catalogue of Microorganisms (GCM) 10K type strain sequencing project: providing services to taxonomists for standard genome sequencing and annotation.</title>
        <authorList>
            <consortium name="The Broad Institute Genomics Platform"/>
            <consortium name="The Broad Institute Genome Sequencing Center for Infectious Disease"/>
            <person name="Wu L."/>
            <person name="Ma J."/>
        </authorList>
    </citation>
    <scope>NUCLEOTIDE SEQUENCE [LARGE SCALE GENOMIC DNA]</scope>
    <source>
        <strain evidence="7">CCUG 57401</strain>
    </source>
</reference>
<dbReference type="RefSeq" id="WP_376850981.1">
    <property type="nucleotide sequence ID" value="NZ_JBHSMF010000009.1"/>
</dbReference>
<dbReference type="SUPFAM" id="SSF53474">
    <property type="entry name" value="alpha/beta-Hydrolases"/>
    <property type="match status" value="1"/>
</dbReference>
<evidence type="ECO:0000256" key="4">
    <source>
        <dbReference type="SAM" id="SignalP"/>
    </source>
</evidence>
<dbReference type="EMBL" id="JBHSMF010000009">
    <property type="protein sequence ID" value="MFC5498905.1"/>
    <property type="molecule type" value="Genomic_DNA"/>
</dbReference>
<keyword evidence="4" id="KW-0732">Signal</keyword>
<dbReference type="InterPro" id="IPR029058">
    <property type="entry name" value="AB_hydrolase_fold"/>
</dbReference>
<feature type="chain" id="PRO_5045102882" evidence="4">
    <location>
        <begin position="33"/>
        <end position="363"/>
    </location>
</feature>
<protein>
    <submittedName>
        <fullName evidence="6">Alpha/beta fold hydrolase</fullName>
    </submittedName>
</protein>
<dbReference type="InterPro" id="IPR008220">
    <property type="entry name" value="HAT_MetX-like"/>
</dbReference>
<dbReference type="NCBIfam" id="NF005071">
    <property type="entry name" value="PRK06489.1"/>
    <property type="match status" value="1"/>
</dbReference>
<dbReference type="Proteomes" id="UP001596037">
    <property type="component" value="Unassembled WGS sequence"/>
</dbReference>
<keyword evidence="2" id="KW-0486">Methionine biosynthesis</keyword>
<feature type="signal peptide" evidence="4">
    <location>
        <begin position="1"/>
        <end position="32"/>
    </location>
</feature>
<dbReference type="InterPro" id="IPR000073">
    <property type="entry name" value="AB_hydrolase_1"/>
</dbReference>
<dbReference type="PANTHER" id="PTHR32268:SF11">
    <property type="entry name" value="HOMOSERINE O-ACETYLTRANSFERASE"/>
    <property type="match status" value="1"/>
</dbReference>
<feature type="domain" description="AB hydrolase-1" evidence="5">
    <location>
        <begin position="73"/>
        <end position="312"/>
    </location>
</feature>
<name>A0ABW0NE30_9BURK</name>
<dbReference type="Gene3D" id="3.40.50.1820">
    <property type="entry name" value="alpha/beta hydrolase"/>
    <property type="match status" value="1"/>
</dbReference>
<comment type="caution">
    <text evidence="6">The sequence shown here is derived from an EMBL/GenBank/DDBJ whole genome shotgun (WGS) entry which is preliminary data.</text>
</comment>
<evidence type="ECO:0000256" key="1">
    <source>
        <dbReference type="ARBA" id="ARBA00022679"/>
    </source>
</evidence>
<organism evidence="6 7">
    <name type="scientific">Caenimonas terrae</name>
    <dbReference type="NCBI Taxonomy" id="696074"/>
    <lineage>
        <taxon>Bacteria</taxon>
        <taxon>Pseudomonadati</taxon>
        <taxon>Pseudomonadota</taxon>
        <taxon>Betaproteobacteria</taxon>
        <taxon>Burkholderiales</taxon>
        <taxon>Comamonadaceae</taxon>
        <taxon>Caenimonas</taxon>
    </lineage>
</organism>